<evidence type="ECO:0000313" key="1">
    <source>
        <dbReference type="EMBL" id="KAG5567967.1"/>
    </source>
</evidence>
<proteinExistence type="predicted"/>
<dbReference type="AlphaFoldDB" id="A0A9J5VY27"/>
<accession>A0A9J5VY27</accession>
<evidence type="ECO:0000313" key="2">
    <source>
        <dbReference type="Proteomes" id="UP000824120"/>
    </source>
</evidence>
<reference evidence="1" key="1">
    <citation type="submission" date="2020-09" db="EMBL/GenBank/DDBJ databases">
        <title>De no assembly of potato wild relative species, Solanum commersonii.</title>
        <authorList>
            <person name="Cho K."/>
        </authorList>
    </citation>
    <scope>NUCLEOTIDE SEQUENCE</scope>
    <source>
        <strain evidence="1">LZ3.2</strain>
        <tissue evidence="1">Leaf</tissue>
    </source>
</reference>
<sequence>MTTNIEVTQCYVNRLKRFENYSGRGLHISLNQWAIKWCLLSKKIYPCAHADGCFASKHGNEYGMSIYEFSSPLYKVESFFLAYLDYINVVLL</sequence>
<dbReference type="EMBL" id="JACXVP010000317">
    <property type="protein sequence ID" value="KAG5567967.1"/>
    <property type="molecule type" value="Genomic_DNA"/>
</dbReference>
<dbReference type="Proteomes" id="UP000824120">
    <property type="component" value="Unassembled WGS sequence"/>
</dbReference>
<keyword evidence="2" id="KW-1185">Reference proteome</keyword>
<dbReference type="OrthoDB" id="1293559at2759"/>
<organism evidence="1 2">
    <name type="scientific">Solanum commersonii</name>
    <name type="common">Commerson's wild potato</name>
    <name type="synonym">Commerson's nightshade</name>
    <dbReference type="NCBI Taxonomy" id="4109"/>
    <lineage>
        <taxon>Eukaryota</taxon>
        <taxon>Viridiplantae</taxon>
        <taxon>Streptophyta</taxon>
        <taxon>Embryophyta</taxon>
        <taxon>Tracheophyta</taxon>
        <taxon>Spermatophyta</taxon>
        <taxon>Magnoliopsida</taxon>
        <taxon>eudicotyledons</taxon>
        <taxon>Gunneridae</taxon>
        <taxon>Pentapetalae</taxon>
        <taxon>asterids</taxon>
        <taxon>lamiids</taxon>
        <taxon>Solanales</taxon>
        <taxon>Solanaceae</taxon>
        <taxon>Solanoideae</taxon>
        <taxon>Solaneae</taxon>
        <taxon>Solanum</taxon>
    </lineage>
</organism>
<comment type="caution">
    <text evidence="1">The sequence shown here is derived from an EMBL/GenBank/DDBJ whole genome shotgun (WGS) entry which is preliminary data.</text>
</comment>
<protein>
    <submittedName>
        <fullName evidence="1">Uncharacterized protein</fullName>
    </submittedName>
</protein>
<gene>
    <name evidence="1" type="ORF">H5410_065019</name>
</gene>
<name>A0A9J5VY27_SOLCO</name>